<dbReference type="AlphaFoldDB" id="A0AA41XQS8"/>
<reference evidence="1" key="3">
    <citation type="journal article" date="2022" name="BMC Genomics">
        <title>Comparative genome analysis of mycobacteria focusing on tRNA and non-coding RNA.</title>
        <authorList>
            <person name="Behra P.R.K."/>
            <person name="Pettersson B.M.F."/>
            <person name="Ramesh M."/>
            <person name="Das S."/>
            <person name="Dasgupta S."/>
            <person name="Kirsebom L.A."/>
        </authorList>
    </citation>
    <scope>NUCLEOTIDE SEQUENCE</scope>
    <source>
        <strain evidence="1">CCUG 55640</strain>
    </source>
</reference>
<dbReference type="Proteomes" id="UP000192319">
    <property type="component" value="Unassembled WGS sequence"/>
</dbReference>
<evidence type="ECO:0000313" key="3">
    <source>
        <dbReference type="Proteomes" id="UP000192319"/>
    </source>
</evidence>
<evidence type="ECO:0000313" key="4">
    <source>
        <dbReference type="Proteomes" id="UP001141650"/>
    </source>
</evidence>
<comment type="caution">
    <text evidence="1">The sequence shown here is derived from an EMBL/GenBank/DDBJ whole genome shotgun (WGS) entry which is preliminary data.</text>
</comment>
<dbReference type="EMBL" id="JACKVH010000012">
    <property type="protein sequence ID" value="MCV7379579.1"/>
    <property type="molecule type" value="Genomic_DNA"/>
</dbReference>
<keyword evidence="3" id="KW-1185">Reference proteome</keyword>
<protein>
    <submittedName>
        <fullName evidence="1">Uncharacterized protein</fullName>
    </submittedName>
</protein>
<evidence type="ECO:0000313" key="1">
    <source>
        <dbReference type="EMBL" id="MCV7379579.1"/>
    </source>
</evidence>
<sequence length="101" mass="11563">MIVVDDDVELLTEQIEALRELGRRDEVSESQVYDFSIRWGAALSGRLRRLVHYSRVGALDEAAESRFQSLCAELRSVSDLIERFGIARPRFSDAPGHPRFR</sequence>
<name>A0AA41XQS8_9MYCO</name>
<gene>
    <name evidence="2" type="ORF">BST11_11450</name>
    <name evidence="1" type="ORF">H7K38_13075</name>
</gene>
<reference evidence="2 3" key="1">
    <citation type="submission" date="2017-02" db="EMBL/GenBank/DDBJ databases">
        <title>The new phylogeny of genus Mycobacterium.</title>
        <authorList>
            <person name="Tortoli E."/>
            <person name="Trovato A."/>
            <person name="Cirillo D.M."/>
        </authorList>
    </citation>
    <scope>NUCLEOTIDE SEQUENCE [LARGE SCALE GENOMIC DNA]</scope>
    <source>
        <strain evidence="2 3">DSM 45230</strain>
    </source>
</reference>
<organism evidence="1 4">
    <name type="scientific">Mycobacterium alsense</name>
    <dbReference type="NCBI Taxonomy" id="324058"/>
    <lineage>
        <taxon>Bacteria</taxon>
        <taxon>Bacillati</taxon>
        <taxon>Actinomycetota</taxon>
        <taxon>Actinomycetes</taxon>
        <taxon>Mycobacteriales</taxon>
        <taxon>Mycobacteriaceae</taxon>
        <taxon>Mycobacterium</taxon>
    </lineage>
</organism>
<evidence type="ECO:0000313" key="2">
    <source>
        <dbReference type="EMBL" id="OQZ90775.1"/>
    </source>
</evidence>
<accession>A0AA41XQS8</accession>
<proteinExistence type="predicted"/>
<dbReference type="Proteomes" id="UP001141650">
    <property type="component" value="Unassembled WGS sequence"/>
</dbReference>
<dbReference type="EMBL" id="MVHD01000015">
    <property type="protein sequence ID" value="OQZ90775.1"/>
    <property type="molecule type" value="Genomic_DNA"/>
</dbReference>
<reference evidence="1" key="2">
    <citation type="submission" date="2020-07" db="EMBL/GenBank/DDBJ databases">
        <authorList>
            <person name="Pettersson B.M.F."/>
            <person name="Behra P.R.K."/>
            <person name="Ramesh M."/>
            <person name="Das S."/>
            <person name="Dasgupta S."/>
            <person name="Kirsebom L.A."/>
        </authorList>
    </citation>
    <scope>NUCLEOTIDE SEQUENCE</scope>
    <source>
        <strain evidence="1">CCUG 55640</strain>
    </source>
</reference>